<dbReference type="EMBL" id="CP111014">
    <property type="protein sequence ID" value="WAQ99857.1"/>
    <property type="molecule type" value="Genomic_DNA"/>
</dbReference>
<keyword evidence="5 9" id="KW-0472">Membrane</keyword>
<name>A0ABY7DT41_MYAAR</name>
<keyword evidence="4 8" id="KW-0297">G-protein coupled receptor</keyword>
<feature type="transmembrane region" description="Helical" evidence="9">
    <location>
        <begin position="37"/>
        <end position="57"/>
    </location>
</feature>
<dbReference type="Proteomes" id="UP001164746">
    <property type="component" value="Chromosome 3"/>
</dbReference>
<reference evidence="11" key="1">
    <citation type="submission" date="2022-11" db="EMBL/GenBank/DDBJ databases">
        <title>Centuries of genome instability and evolution in soft-shell clam transmissible cancer (bioRxiv).</title>
        <authorList>
            <person name="Hart S.F.M."/>
            <person name="Yonemitsu M.A."/>
            <person name="Giersch R.M."/>
            <person name="Beal B.F."/>
            <person name="Arriagada G."/>
            <person name="Davis B.W."/>
            <person name="Ostrander E.A."/>
            <person name="Goff S.P."/>
            <person name="Metzger M.J."/>
        </authorList>
    </citation>
    <scope>NUCLEOTIDE SEQUENCE</scope>
    <source>
        <strain evidence="11">MELC-2E11</strain>
        <tissue evidence="11">Siphon/mantle</tissue>
    </source>
</reference>
<evidence type="ECO:0000313" key="12">
    <source>
        <dbReference type="Proteomes" id="UP001164746"/>
    </source>
</evidence>
<dbReference type="Pfam" id="PF00001">
    <property type="entry name" value="7tm_1"/>
    <property type="match status" value="1"/>
</dbReference>
<keyword evidence="6 8" id="KW-0675">Receptor</keyword>
<feature type="non-terminal residue" evidence="11">
    <location>
        <position position="250"/>
    </location>
</feature>
<feature type="transmembrane region" description="Helical" evidence="9">
    <location>
        <begin position="147"/>
        <end position="168"/>
    </location>
</feature>
<evidence type="ECO:0000256" key="4">
    <source>
        <dbReference type="ARBA" id="ARBA00023040"/>
    </source>
</evidence>
<keyword evidence="7 8" id="KW-0807">Transducer</keyword>
<dbReference type="InterPro" id="IPR000276">
    <property type="entry name" value="GPCR_Rhodpsn"/>
</dbReference>
<evidence type="ECO:0000256" key="5">
    <source>
        <dbReference type="ARBA" id="ARBA00023136"/>
    </source>
</evidence>
<dbReference type="PROSITE" id="PS50262">
    <property type="entry name" value="G_PROTEIN_RECEP_F1_2"/>
    <property type="match status" value="1"/>
</dbReference>
<dbReference type="InterPro" id="IPR017452">
    <property type="entry name" value="GPCR_Rhodpsn_7TM"/>
</dbReference>
<sequence length="250" mass="28953">VSVSVSCFTLVAISLERYFAICRPLHSRSWQTLKHSYKTIVVCWFVAFIVSIPIAVFTRHLERPSGQTICREFWNDPGWQKAYTIFLDLVLLVIPIIIMSISYGQIANTLWSGLKMDKREMATKMRFNARGVRQTNNEKSRAAKKRVIKMLFAVVLEFFICWAPLYLVQTWITMDIEHATLHISNLSHTLIFLLSYISSCCNPITYCFMNKNFRNGFKAAFRCTRCSDGVRARHEMPSYYHYSSARTGVS</sequence>
<evidence type="ECO:0000256" key="2">
    <source>
        <dbReference type="ARBA" id="ARBA00022692"/>
    </source>
</evidence>
<comment type="subcellular location">
    <subcellularLocation>
        <location evidence="1">Membrane</location>
        <topology evidence="1">Multi-pass membrane protein</topology>
    </subcellularLocation>
</comment>
<evidence type="ECO:0000259" key="10">
    <source>
        <dbReference type="PROSITE" id="PS50262"/>
    </source>
</evidence>
<organism evidence="11 12">
    <name type="scientific">Mya arenaria</name>
    <name type="common">Soft-shell clam</name>
    <dbReference type="NCBI Taxonomy" id="6604"/>
    <lineage>
        <taxon>Eukaryota</taxon>
        <taxon>Metazoa</taxon>
        <taxon>Spiralia</taxon>
        <taxon>Lophotrochozoa</taxon>
        <taxon>Mollusca</taxon>
        <taxon>Bivalvia</taxon>
        <taxon>Autobranchia</taxon>
        <taxon>Heteroconchia</taxon>
        <taxon>Euheterodonta</taxon>
        <taxon>Imparidentia</taxon>
        <taxon>Neoheterodontei</taxon>
        <taxon>Myida</taxon>
        <taxon>Myoidea</taxon>
        <taxon>Myidae</taxon>
        <taxon>Mya</taxon>
    </lineage>
</organism>
<feature type="non-terminal residue" evidence="11">
    <location>
        <position position="1"/>
    </location>
</feature>
<protein>
    <submittedName>
        <fullName evidence="11">CCKAR-like protein</fullName>
    </submittedName>
</protein>
<dbReference type="SUPFAM" id="SSF81321">
    <property type="entry name" value="Family A G protein-coupled receptor-like"/>
    <property type="match status" value="1"/>
</dbReference>
<evidence type="ECO:0000313" key="11">
    <source>
        <dbReference type="EMBL" id="WAQ99857.1"/>
    </source>
</evidence>
<dbReference type="Gene3D" id="1.20.1070.10">
    <property type="entry name" value="Rhodopsin 7-helix transmembrane proteins"/>
    <property type="match status" value="1"/>
</dbReference>
<comment type="similarity">
    <text evidence="8">Belongs to the G-protein coupled receptor 1 family.</text>
</comment>
<feature type="domain" description="G-protein coupled receptors family 1 profile" evidence="10">
    <location>
        <begin position="1"/>
        <end position="206"/>
    </location>
</feature>
<feature type="transmembrane region" description="Helical" evidence="9">
    <location>
        <begin position="83"/>
        <end position="111"/>
    </location>
</feature>
<evidence type="ECO:0000256" key="1">
    <source>
        <dbReference type="ARBA" id="ARBA00004141"/>
    </source>
</evidence>
<dbReference type="PANTHER" id="PTHR24238:SF75">
    <property type="entry name" value="CHOLECYSTOKININ-LIKE RECEPTOR AT 17D1-RELATED"/>
    <property type="match status" value="1"/>
</dbReference>
<dbReference type="PROSITE" id="PS00237">
    <property type="entry name" value="G_PROTEIN_RECEP_F1_1"/>
    <property type="match status" value="1"/>
</dbReference>
<feature type="transmembrane region" description="Helical" evidence="9">
    <location>
        <begin position="188"/>
        <end position="209"/>
    </location>
</feature>
<evidence type="ECO:0000256" key="8">
    <source>
        <dbReference type="RuleBase" id="RU000688"/>
    </source>
</evidence>
<dbReference type="PANTHER" id="PTHR24238">
    <property type="entry name" value="G-PROTEIN COUPLED RECEPTOR"/>
    <property type="match status" value="1"/>
</dbReference>
<evidence type="ECO:0000256" key="9">
    <source>
        <dbReference type="SAM" id="Phobius"/>
    </source>
</evidence>
<keyword evidence="3 9" id="KW-1133">Transmembrane helix</keyword>
<evidence type="ECO:0000256" key="3">
    <source>
        <dbReference type="ARBA" id="ARBA00022989"/>
    </source>
</evidence>
<proteinExistence type="inferred from homology"/>
<evidence type="ECO:0000256" key="6">
    <source>
        <dbReference type="ARBA" id="ARBA00023170"/>
    </source>
</evidence>
<keyword evidence="2 8" id="KW-0812">Transmembrane</keyword>
<gene>
    <name evidence="11" type="ORF">MAR_024230</name>
</gene>
<evidence type="ECO:0000256" key="7">
    <source>
        <dbReference type="ARBA" id="ARBA00023224"/>
    </source>
</evidence>
<accession>A0ABY7DT41</accession>
<keyword evidence="12" id="KW-1185">Reference proteome</keyword>
<dbReference type="PRINTS" id="PR00237">
    <property type="entry name" value="GPCRRHODOPSN"/>
</dbReference>